<dbReference type="PANTHER" id="PTHR37955:SF1">
    <property type="entry name" value="DEP DOMAIN-CONTAINING PROTEIN"/>
    <property type="match status" value="1"/>
</dbReference>
<accession>A0ABZ0PCY7</accession>
<feature type="transmembrane region" description="Helical" evidence="5">
    <location>
        <begin position="82"/>
        <end position="104"/>
    </location>
</feature>
<keyword evidence="4 5" id="KW-0472">Membrane</keyword>
<evidence type="ECO:0000256" key="4">
    <source>
        <dbReference type="ARBA" id="ARBA00023136"/>
    </source>
</evidence>
<feature type="transmembrane region" description="Helical" evidence="5">
    <location>
        <begin position="205"/>
        <end position="222"/>
    </location>
</feature>
<feature type="transmembrane region" description="Helical" evidence="5">
    <location>
        <begin position="168"/>
        <end position="193"/>
    </location>
</feature>
<dbReference type="RefSeq" id="WP_318647485.1">
    <property type="nucleotide sequence ID" value="NZ_CP137852.1"/>
</dbReference>
<dbReference type="PANTHER" id="PTHR37955">
    <property type="entry name" value="TELLURITE RESISTANCE PROTEIN TEHA"/>
    <property type="match status" value="1"/>
</dbReference>
<feature type="transmembrane region" description="Helical" evidence="5">
    <location>
        <begin position="283"/>
        <end position="305"/>
    </location>
</feature>
<name>A0ABZ0PCY7_9PROT</name>
<dbReference type="EMBL" id="CP137852">
    <property type="protein sequence ID" value="WPB83510.1"/>
    <property type="molecule type" value="Genomic_DNA"/>
</dbReference>
<reference evidence="6 7" key="1">
    <citation type="submission" date="2023-11" db="EMBL/GenBank/DDBJ databases">
        <title>Arctic aerobic anoxygenic photoheterotroph Sediminicoccus rosea KRV36 adapts its photosynthesis to long days of polar summer.</title>
        <authorList>
            <person name="Tomasch J."/>
            <person name="Kopejtka K."/>
            <person name="Bily T."/>
            <person name="Gardiner A.T."/>
            <person name="Gardian Z."/>
            <person name="Shivaramu S."/>
            <person name="Koblizek M."/>
            <person name="Engelhardt F."/>
            <person name="Kaftan D."/>
        </authorList>
    </citation>
    <scope>NUCLEOTIDE SEQUENCE [LARGE SCALE GENOMIC DNA]</scope>
    <source>
        <strain evidence="6 7">R-30</strain>
    </source>
</reference>
<evidence type="ECO:0000256" key="2">
    <source>
        <dbReference type="ARBA" id="ARBA00022692"/>
    </source>
</evidence>
<keyword evidence="3 5" id="KW-1133">Transmembrane helix</keyword>
<keyword evidence="2 5" id="KW-0812">Transmembrane</keyword>
<evidence type="ECO:0000313" key="7">
    <source>
        <dbReference type="Proteomes" id="UP001305521"/>
    </source>
</evidence>
<protein>
    <submittedName>
        <fullName evidence="6">C4-dicarboxylate ABC transporter</fullName>
    </submittedName>
</protein>
<evidence type="ECO:0000256" key="5">
    <source>
        <dbReference type="SAM" id="Phobius"/>
    </source>
</evidence>
<feature type="transmembrane region" description="Helical" evidence="5">
    <location>
        <begin position="110"/>
        <end position="131"/>
    </location>
</feature>
<dbReference type="Proteomes" id="UP001305521">
    <property type="component" value="Chromosome"/>
</dbReference>
<feature type="transmembrane region" description="Helical" evidence="5">
    <location>
        <begin position="228"/>
        <end position="247"/>
    </location>
</feature>
<feature type="transmembrane region" description="Helical" evidence="5">
    <location>
        <begin position="20"/>
        <end position="38"/>
    </location>
</feature>
<sequence>MADAALARADLAELRSLAHLPLPLLAVPLGLGGLGLAWRQAGFAWVGEPLMALTGFAWVLILVLHAARALRHPEAALADWRNPVRCGFVGAASIGMMLTAAALLPHAPALARALLLPAVVLHLAIGLLLLARVLRGEGSPAMLVPPLMIPLVGNVLAPLFLVPLGLPMLGWMLFGVGMLLWLGLQPLLLGRLFEAALPPPMRPSLAILLAPSAVGALAVDALGGPAPAFLALYGLAAFTFALLLMVLRPMLGAGFSIGYWGFTFPLAAFTTATMKVAPGLVGWGMLGFATLAIGAIALATLRLAIQGALLRPH</sequence>
<dbReference type="InterPro" id="IPR004695">
    <property type="entry name" value="SLAC1/Mae1/Ssu1/TehA"/>
</dbReference>
<evidence type="ECO:0000313" key="6">
    <source>
        <dbReference type="EMBL" id="WPB83510.1"/>
    </source>
</evidence>
<gene>
    <name evidence="6" type="ORF">R9Z33_15515</name>
</gene>
<dbReference type="CDD" id="cd09322">
    <property type="entry name" value="TDT_TehA_like"/>
    <property type="match status" value="1"/>
</dbReference>
<organism evidence="6 7">
    <name type="scientific">Sediminicoccus rosea</name>
    <dbReference type="NCBI Taxonomy" id="1225128"/>
    <lineage>
        <taxon>Bacteria</taxon>
        <taxon>Pseudomonadati</taxon>
        <taxon>Pseudomonadota</taxon>
        <taxon>Alphaproteobacteria</taxon>
        <taxon>Acetobacterales</taxon>
        <taxon>Roseomonadaceae</taxon>
        <taxon>Sediminicoccus</taxon>
    </lineage>
</organism>
<proteinExistence type="predicted"/>
<feature type="transmembrane region" description="Helical" evidence="5">
    <location>
        <begin position="143"/>
        <end position="162"/>
    </location>
</feature>
<comment type="subcellular location">
    <subcellularLocation>
        <location evidence="1">Membrane</location>
        <topology evidence="1">Multi-pass membrane protein</topology>
    </subcellularLocation>
</comment>
<dbReference type="InterPro" id="IPR038665">
    <property type="entry name" value="Voltage-dep_anion_channel_sf"/>
</dbReference>
<feature type="transmembrane region" description="Helical" evidence="5">
    <location>
        <begin position="50"/>
        <end position="70"/>
    </location>
</feature>
<evidence type="ECO:0000256" key="3">
    <source>
        <dbReference type="ARBA" id="ARBA00022989"/>
    </source>
</evidence>
<dbReference type="Pfam" id="PF03595">
    <property type="entry name" value="SLAC1"/>
    <property type="match status" value="1"/>
</dbReference>
<keyword evidence="7" id="KW-1185">Reference proteome</keyword>
<dbReference type="Gene3D" id="1.50.10.150">
    <property type="entry name" value="Voltage-dependent anion channel"/>
    <property type="match status" value="1"/>
</dbReference>
<feature type="transmembrane region" description="Helical" evidence="5">
    <location>
        <begin position="259"/>
        <end position="277"/>
    </location>
</feature>
<dbReference type="InterPro" id="IPR052951">
    <property type="entry name" value="Tellurite_res_ion_channel"/>
</dbReference>
<evidence type="ECO:0000256" key="1">
    <source>
        <dbReference type="ARBA" id="ARBA00004141"/>
    </source>
</evidence>